<dbReference type="EMBL" id="UINC01054202">
    <property type="protein sequence ID" value="SVB71619.1"/>
    <property type="molecule type" value="Genomic_DNA"/>
</dbReference>
<reference evidence="1" key="1">
    <citation type="submission" date="2018-05" db="EMBL/GenBank/DDBJ databases">
        <authorList>
            <person name="Lanie J.A."/>
            <person name="Ng W.-L."/>
            <person name="Kazmierczak K.M."/>
            <person name="Andrzejewski T.M."/>
            <person name="Davidsen T.M."/>
            <person name="Wayne K.J."/>
            <person name="Tettelin H."/>
            <person name="Glass J.I."/>
            <person name="Rusch D."/>
            <person name="Podicherti R."/>
            <person name="Tsui H.-C.T."/>
            <person name="Winkler M.E."/>
        </authorList>
    </citation>
    <scope>NUCLEOTIDE SEQUENCE</scope>
</reference>
<protein>
    <submittedName>
        <fullName evidence="1">Uncharacterized protein</fullName>
    </submittedName>
</protein>
<evidence type="ECO:0000313" key="1">
    <source>
        <dbReference type="EMBL" id="SVB71619.1"/>
    </source>
</evidence>
<gene>
    <name evidence="1" type="ORF">METZ01_LOCUS224473</name>
</gene>
<dbReference type="AlphaFoldDB" id="A0A382G9Q2"/>
<sequence length="218" mass="25474">MNSVIFSKGAFQMLVFKNNIYDTSSPGKPIPSSCPDPDYNSCFDPLHLIDVALSQEEEVLSFIERQPRLHWREDFRQFYPHAGRINSLHSLKEILSILRLGLNAMSCWHHMNTYHFCFLYDVLVRFSFNYNHDSLQEKLLHLPELKGKSVYLGSFVTNYFFNRAFLVEPEHFNSLRQEDKVRLGYNCPCLFGVVNGLAPTREEMALKESKDYPYTVFV</sequence>
<accession>A0A382G9Q2</accession>
<organism evidence="1">
    <name type="scientific">marine metagenome</name>
    <dbReference type="NCBI Taxonomy" id="408172"/>
    <lineage>
        <taxon>unclassified sequences</taxon>
        <taxon>metagenomes</taxon>
        <taxon>ecological metagenomes</taxon>
    </lineage>
</organism>
<name>A0A382G9Q2_9ZZZZ</name>
<proteinExistence type="predicted"/>